<evidence type="ECO:0000313" key="5">
    <source>
        <dbReference type="EMBL" id="GGJ03602.1"/>
    </source>
</evidence>
<dbReference type="PANTHER" id="PTHR48081:SF30">
    <property type="entry name" value="ACETYL-HYDROLASE LIPR-RELATED"/>
    <property type="match status" value="1"/>
</dbReference>
<keyword evidence="2 5" id="KW-0378">Hydrolase</keyword>
<reference evidence="5" key="1">
    <citation type="journal article" date="2014" name="Int. J. Syst. Evol. Microbiol.">
        <title>Complete genome sequence of Corynebacterium casei LMG S-19264T (=DSM 44701T), isolated from a smear-ripened cheese.</title>
        <authorList>
            <consortium name="US DOE Joint Genome Institute (JGI-PGF)"/>
            <person name="Walter F."/>
            <person name="Albersmeier A."/>
            <person name="Kalinowski J."/>
            <person name="Ruckert C."/>
        </authorList>
    </citation>
    <scope>NUCLEOTIDE SEQUENCE</scope>
    <source>
        <strain evidence="5">JCM 3086</strain>
    </source>
</reference>
<dbReference type="GO" id="GO:0004806">
    <property type="term" value="F:triacylglycerol lipase activity"/>
    <property type="evidence" value="ECO:0007669"/>
    <property type="project" value="TreeGrafter"/>
</dbReference>
<dbReference type="InterPro" id="IPR050300">
    <property type="entry name" value="GDXG_lipolytic_enzyme"/>
</dbReference>
<organism evidence="5 6">
    <name type="scientific">Streptomyces brasiliensis</name>
    <dbReference type="NCBI Taxonomy" id="1954"/>
    <lineage>
        <taxon>Bacteria</taxon>
        <taxon>Bacillati</taxon>
        <taxon>Actinomycetota</taxon>
        <taxon>Actinomycetes</taxon>
        <taxon>Kitasatosporales</taxon>
        <taxon>Streptomycetaceae</taxon>
        <taxon>Streptomyces</taxon>
    </lineage>
</organism>
<feature type="domain" description="Alpha/beta hydrolase fold-3" evidence="4">
    <location>
        <begin position="21"/>
        <end position="222"/>
    </location>
</feature>
<dbReference type="InterPro" id="IPR029058">
    <property type="entry name" value="AB_hydrolase_fold"/>
</dbReference>
<evidence type="ECO:0000256" key="2">
    <source>
        <dbReference type="ARBA" id="ARBA00022801"/>
    </source>
</evidence>
<name>A0A917KAY8_9ACTN</name>
<dbReference type="EMBL" id="BMQA01000003">
    <property type="protein sequence ID" value="GGJ03602.1"/>
    <property type="molecule type" value="Genomic_DNA"/>
</dbReference>
<evidence type="ECO:0000256" key="1">
    <source>
        <dbReference type="ARBA" id="ARBA00010515"/>
    </source>
</evidence>
<proteinExistence type="inferred from homology"/>
<evidence type="ECO:0000313" key="6">
    <source>
        <dbReference type="Proteomes" id="UP000657574"/>
    </source>
</evidence>
<dbReference type="AlphaFoldDB" id="A0A917KAY8"/>
<dbReference type="Pfam" id="PF07859">
    <property type="entry name" value="Abhydrolase_3"/>
    <property type="match status" value="1"/>
</dbReference>
<sequence length="253" mass="26236">MGGRAALELIPEHMENKSARLLYIHGGAFVMGSPTGYAGFVAQLTNRASIHTVSVDYRLAPEHPFPAAVDDALGAYRELLDQGTPADSIVLAGDSAGGNLVLAALLSARQAGLAMPAGAVLMSPVTDLSMASESMASKNGIDPLFVPEALAGPFAEYLAGTDPRAELASPVHADFSGFPDLLIQVGTHELLLDDATRLAARAAAHDVNVTLEVEAGAPHVFQIGYETSQTAASALDRIALFIGRALEASAHRA</sequence>
<dbReference type="SUPFAM" id="SSF53474">
    <property type="entry name" value="alpha/beta-Hydrolases"/>
    <property type="match status" value="1"/>
</dbReference>
<reference evidence="5" key="2">
    <citation type="submission" date="2020-09" db="EMBL/GenBank/DDBJ databases">
        <authorList>
            <person name="Sun Q."/>
            <person name="Ohkuma M."/>
        </authorList>
    </citation>
    <scope>NUCLEOTIDE SEQUENCE</scope>
    <source>
        <strain evidence="5">JCM 3086</strain>
    </source>
</reference>
<dbReference type="InterPro" id="IPR013094">
    <property type="entry name" value="AB_hydrolase_3"/>
</dbReference>
<gene>
    <name evidence="5" type="ORF">GCM10010121_012420</name>
</gene>
<dbReference type="InterPro" id="IPR033140">
    <property type="entry name" value="Lipase_GDXG_put_SER_AS"/>
</dbReference>
<accession>A0A917KAY8</accession>
<dbReference type="Proteomes" id="UP000657574">
    <property type="component" value="Unassembled WGS sequence"/>
</dbReference>
<feature type="active site" evidence="3">
    <location>
        <position position="95"/>
    </location>
</feature>
<comment type="similarity">
    <text evidence="1">Belongs to the 'GDXG' lipolytic enzyme family.</text>
</comment>
<keyword evidence="6" id="KW-1185">Reference proteome</keyword>
<protein>
    <submittedName>
        <fullName evidence="5">Alpha/beta hydrolase</fullName>
    </submittedName>
</protein>
<dbReference type="Gene3D" id="3.40.50.1820">
    <property type="entry name" value="alpha/beta hydrolase"/>
    <property type="match status" value="1"/>
</dbReference>
<evidence type="ECO:0000256" key="3">
    <source>
        <dbReference type="PROSITE-ProRule" id="PRU10038"/>
    </source>
</evidence>
<dbReference type="PANTHER" id="PTHR48081">
    <property type="entry name" value="AB HYDROLASE SUPERFAMILY PROTEIN C4A8.06C"/>
    <property type="match status" value="1"/>
</dbReference>
<evidence type="ECO:0000259" key="4">
    <source>
        <dbReference type="Pfam" id="PF07859"/>
    </source>
</evidence>
<comment type="caution">
    <text evidence="5">The sequence shown here is derived from an EMBL/GenBank/DDBJ whole genome shotgun (WGS) entry which is preliminary data.</text>
</comment>
<dbReference type="PROSITE" id="PS01174">
    <property type="entry name" value="LIPASE_GDXG_SER"/>
    <property type="match status" value="1"/>
</dbReference>